<name>A0A6B8KFE8_9HYPH</name>
<dbReference type="InterPro" id="IPR001173">
    <property type="entry name" value="Glyco_trans_2-like"/>
</dbReference>
<proteinExistence type="predicted"/>
<keyword evidence="3" id="KW-1185">Reference proteome</keyword>
<gene>
    <name evidence="2" type="ORF">H2LOC_005760</name>
</gene>
<evidence type="ECO:0000313" key="2">
    <source>
        <dbReference type="EMBL" id="QGM45238.1"/>
    </source>
</evidence>
<keyword evidence="2" id="KW-0808">Transferase</keyword>
<dbReference type="Pfam" id="PF00535">
    <property type="entry name" value="Glycos_transf_2"/>
    <property type="match status" value="1"/>
</dbReference>
<reference evidence="2 3" key="1">
    <citation type="submission" date="2019-11" db="EMBL/GenBank/DDBJ databases">
        <title>The genome sequence of Methylocystis heyeri.</title>
        <authorList>
            <person name="Oshkin I.Y."/>
            <person name="Miroshnikov K."/>
            <person name="Dedysh S.N."/>
        </authorList>
    </citation>
    <scope>NUCLEOTIDE SEQUENCE [LARGE SCALE GENOMIC DNA]</scope>
    <source>
        <strain evidence="2 3">H2</strain>
    </source>
</reference>
<dbReference type="SUPFAM" id="SSF53448">
    <property type="entry name" value="Nucleotide-diphospho-sugar transferases"/>
    <property type="match status" value="1"/>
</dbReference>
<protein>
    <submittedName>
        <fullName evidence="2">Glycosyltransferase</fullName>
    </submittedName>
</protein>
<evidence type="ECO:0000259" key="1">
    <source>
        <dbReference type="Pfam" id="PF00535"/>
    </source>
</evidence>
<dbReference type="AlphaFoldDB" id="A0A6B8KFE8"/>
<dbReference type="InterPro" id="IPR029044">
    <property type="entry name" value="Nucleotide-diphossugar_trans"/>
</dbReference>
<feature type="domain" description="Glycosyltransferase 2-like" evidence="1">
    <location>
        <begin position="9"/>
        <end position="123"/>
    </location>
</feature>
<dbReference type="KEGG" id="mhey:H2LOC_005760"/>
<evidence type="ECO:0000313" key="3">
    <source>
        <dbReference type="Proteomes" id="UP000309061"/>
    </source>
</evidence>
<dbReference type="Gene3D" id="3.90.550.10">
    <property type="entry name" value="Spore Coat Polysaccharide Biosynthesis Protein SpsA, Chain A"/>
    <property type="match status" value="1"/>
</dbReference>
<sequence>MTAAAPEISVVIPLYNKRAYIRRAVDSVLAQCFRDIELIVVDDGSTDGGHEQLADMADMRLRLIRQANAGVSAARNRGVEEARAAWVAFLDADDMWLSGHLDELAEIIKRHPECGLISSGNWELPHGATRICVPQRAPNIRLCDYFIEASRRVGVINSSSAAVNRSAMRRCGGFSRFRAGEDLEFWAKLALDYPVALSDRITSIYFRGTGGVMEQMERTRKPPDRPVGIEHISPSVSLLIRALKEGDYKARKESIETYVNSRLLAVVKGALLERDVARARAVAGLAMGRIAVGFQMLQALLHLPDAMVSLAIDIYAAGRSLLASSRRRPRAAQSQQR</sequence>
<dbReference type="PANTHER" id="PTHR43685:SF2">
    <property type="entry name" value="GLYCOSYLTRANSFERASE 2-LIKE DOMAIN-CONTAINING PROTEIN"/>
    <property type="match status" value="1"/>
</dbReference>
<dbReference type="InterPro" id="IPR050834">
    <property type="entry name" value="Glycosyltransf_2"/>
</dbReference>
<dbReference type="PANTHER" id="PTHR43685">
    <property type="entry name" value="GLYCOSYLTRANSFERASE"/>
    <property type="match status" value="1"/>
</dbReference>
<dbReference type="Proteomes" id="UP000309061">
    <property type="component" value="Chromosome"/>
</dbReference>
<accession>A0A6B8KFE8</accession>
<dbReference type="GO" id="GO:0016740">
    <property type="term" value="F:transferase activity"/>
    <property type="evidence" value="ECO:0007669"/>
    <property type="project" value="UniProtKB-KW"/>
</dbReference>
<organism evidence="2 3">
    <name type="scientific">Methylocystis heyeri</name>
    <dbReference type="NCBI Taxonomy" id="391905"/>
    <lineage>
        <taxon>Bacteria</taxon>
        <taxon>Pseudomonadati</taxon>
        <taxon>Pseudomonadota</taxon>
        <taxon>Alphaproteobacteria</taxon>
        <taxon>Hyphomicrobiales</taxon>
        <taxon>Methylocystaceae</taxon>
        <taxon>Methylocystis</taxon>
    </lineage>
</organism>
<dbReference type="OrthoDB" id="9794124at2"/>
<dbReference type="EMBL" id="CP046052">
    <property type="protein sequence ID" value="QGM45238.1"/>
    <property type="molecule type" value="Genomic_DNA"/>
</dbReference>
<dbReference type="RefSeq" id="WP_136495520.1">
    <property type="nucleotide sequence ID" value="NZ_CP046052.1"/>
</dbReference>